<dbReference type="InterPro" id="IPR023753">
    <property type="entry name" value="FAD/NAD-binding_dom"/>
</dbReference>
<keyword evidence="2" id="KW-0285">Flavoprotein</keyword>
<evidence type="ECO:0000256" key="4">
    <source>
        <dbReference type="ARBA" id="ARBA00023002"/>
    </source>
</evidence>
<name>A0A521EEW4_9RHOB</name>
<dbReference type="GO" id="GO:0016651">
    <property type="term" value="F:oxidoreductase activity, acting on NAD(P)H"/>
    <property type="evidence" value="ECO:0007669"/>
    <property type="project" value="TreeGrafter"/>
</dbReference>
<organism evidence="7 8">
    <name type="scientific">Ruegeria faecimaris</name>
    <dbReference type="NCBI Taxonomy" id="686389"/>
    <lineage>
        <taxon>Bacteria</taxon>
        <taxon>Pseudomonadati</taxon>
        <taxon>Pseudomonadota</taxon>
        <taxon>Alphaproteobacteria</taxon>
        <taxon>Rhodobacterales</taxon>
        <taxon>Roseobacteraceae</taxon>
        <taxon>Ruegeria</taxon>
    </lineage>
</organism>
<dbReference type="SUPFAM" id="SSF51905">
    <property type="entry name" value="FAD/NAD(P)-binding domain"/>
    <property type="match status" value="2"/>
</dbReference>
<dbReference type="InterPro" id="IPR028202">
    <property type="entry name" value="Reductase_C"/>
</dbReference>
<dbReference type="InterPro" id="IPR050446">
    <property type="entry name" value="FAD-oxidoreductase/Apoptosis"/>
</dbReference>
<dbReference type="Gene3D" id="3.30.390.30">
    <property type="match status" value="1"/>
</dbReference>
<keyword evidence="8" id="KW-1185">Reference proteome</keyword>
<evidence type="ECO:0000256" key="1">
    <source>
        <dbReference type="ARBA" id="ARBA00001974"/>
    </source>
</evidence>
<feature type="domain" description="Reductase C-terminal" evidence="6">
    <location>
        <begin position="318"/>
        <end position="401"/>
    </location>
</feature>
<dbReference type="PRINTS" id="PR00411">
    <property type="entry name" value="PNDRDTASEI"/>
</dbReference>
<dbReference type="GO" id="GO:0005737">
    <property type="term" value="C:cytoplasm"/>
    <property type="evidence" value="ECO:0007669"/>
    <property type="project" value="TreeGrafter"/>
</dbReference>
<dbReference type="Proteomes" id="UP000319555">
    <property type="component" value="Unassembled WGS sequence"/>
</dbReference>
<dbReference type="EMBL" id="FXTE01000010">
    <property type="protein sequence ID" value="SMO82011.1"/>
    <property type="molecule type" value="Genomic_DNA"/>
</dbReference>
<proteinExistence type="predicted"/>
<dbReference type="AlphaFoldDB" id="A0A521EEW4"/>
<dbReference type="PANTHER" id="PTHR43557">
    <property type="entry name" value="APOPTOSIS-INDUCING FACTOR 1"/>
    <property type="match status" value="1"/>
</dbReference>
<dbReference type="InterPro" id="IPR036188">
    <property type="entry name" value="FAD/NAD-bd_sf"/>
</dbReference>
<dbReference type="Pfam" id="PF14759">
    <property type="entry name" value="Reductase_C"/>
    <property type="match status" value="1"/>
</dbReference>
<dbReference type="SUPFAM" id="SSF55424">
    <property type="entry name" value="FAD/NAD-linked reductases, dimerisation (C-terminal) domain"/>
    <property type="match status" value="1"/>
</dbReference>
<dbReference type="Gene3D" id="3.50.50.60">
    <property type="entry name" value="FAD/NAD(P)-binding domain"/>
    <property type="match status" value="2"/>
</dbReference>
<evidence type="ECO:0000259" key="6">
    <source>
        <dbReference type="Pfam" id="PF14759"/>
    </source>
</evidence>
<evidence type="ECO:0000259" key="5">
    <source>
        <dbReference type="Pfam" id="PF07992"/>
    </source>
</evidence>
<sequence length="403" mass="43081">MSHIVVIGAGQAGASLVARLRKDGFDGEITLIGAEPHLPYQRPPLSKAYLLGEMGLERLFLRPENFYTDNNITLRLGQRVTGIDPQAKTVTLGDQVVAYDELALTTGSDPRRLPAAIGGDLDGVHVVRDLAHVDEMEPFVSEGARALIVGGGYIGLEAAAVCAKRGVKVTLVEMADRILQRVAAPETSDYFRALHSEYGADIREGVGLDRLLGENGKVTGAVLTDGTELAVDFVVVGVGIAPATQLAEMAGLELDNGIKTDAHGRTSDPSIWAAGDCASFPHAGGRIRLESVPNAIDQAEIVAQNMLGAAKDYTATPWFWSDQYDVKLQIAGLNTGYDRVVTRNGDGQTVSFWYYKGDQLIAVDAMNDPRAYMVGKRLIESGKTADPAIVADPDADLKPLLRA</sequence>
<evidence type="ECO:0000256" key="3">
    <source>
        <dbReference type="ARBA" id="ARBA00022827"/>
    </source>
</evidence>
<gene>
    <name evidence="7" type="ORF">SAMN06265380_110123</name>
</gene>
<keyword evidence="4" id="KW-0560">Oxidoreductase</keyword>
<feature type="domain" description="FAD/NAD(P)-binding" evidence="5">
    <location>
        <begin position="3"/>
        <end position="299"/>
    </location>
</feature>
<dbReference type="RefSeq" id="WP_142638678.1">
    <property type="nucleotide sequence ID" value="NZ_FXTE01000010.1"/>
</dbReference>
<keyword evidence="7" id="KW-0223">Dioxygenase</keyword>
<evidence type="ECO:0000313" key="8">
    <source>
        <dbReference type="Proteomes" id="UP000319555"/>
    </source>
</evidence>
<evidence type="ECO:0000313" key="7">
    <source>
        <dbReference type="EMBL" id="SMO82011.1"/>
    </source>
</evidence>
<reference evidence="7 8" key="1">
    <citation type="submission" date="2017-05" db="EMBL/GenBank/DDBJ databases">
        <authorList>
            <person name="Varghese N."/>
            <person name="Submissions S."/>
        </authorList>
    </citation>
    <scope>NUCLEOTIDE SEQUENCE [LARGE SCALE GENOMIC DNA]</scope>
    <source>
        <strain evidence="7 8">DSM 28009</strain>
    </source>
</reference>
<dbReference type="Pfam" id="PF07992">
    <property type="entry name" value="Pyr_redox_2"/>
    <property type="match status" value="1"/>
</dbReference>
<dbReference type="PRINTS" id="PR00368">
    <property type="entry name" value="FADPNR"/>
</dbReference>
<dbReference type="InterPro" id="IPR016156">
    <property type="entry name" value="FAD/NAD-linked_Rdtase_dimer_sf"/>
</dbReference>
<comment type="cofactor">
    <cofactor evidence="1">
        <name>FAD</name>
        <dbReference type="ChEBI" id="CHEBI:57692"/>
    </cofactor>
</comment>
<dbReference type="OrthoDB" id="7809559at2"/>
<dbReference type="PANTHER" id="PTHR43557:SF2">
    <property type="entry name" value="RIESKE DOMAIN-CONTAINING PROTEIN-RELATED"/>
    <property type="match status" value="1"/>
</dbReference>
<keyword evidence="3" id="KW-0274">FAD</keyword>
<protein>
    <submittedName>
        <fullName evidence="7">3-phenylpropionate/trans-cinnamate dioxygenase ferredoxin reductase subunit</fullName>
    </submittedName>
</protein>
<accession>A0A521EEW4</accession>
<dbReference type="GO" id="GO:0051213">
    <property type="term" value="F:dioxygenase activity"/>
    <property type="evidence" value="ECO:0007669"/>
    <property type="project" value="UniProtKB-KW"/>
</dbReference>
<evidence type="ECO:0000256" key="2">
    <source>
        <dbReference type="ARBA" id="ARBA00022630"/>
    </source>
</evidence>